<name>A0ABV8CFT3_9GAMM</name>
<dbReference type="Proteomes" id="UP001595758">
    <property type="component" value="Unassembled WGS sequence"/>
</dbReference>
<evidence type="ECO:0000313" key="2">
    <source>
        <dbReference type="EMBL" id="MFC3909199.1"/>
    </source>
</evidence>
<proteinExistence type="predicted"/>
<evidence type="ECO:0000313" key="3">
    <source>
        <dbReference type="Proteomes" id="UP001595758"/>
    </source>
</evidence>
<comment type="caution">
    <text evidence="2">The sequence shown here is derived from an EMBL/GenBank/DDBJ whole genome shotgun (WGS) entry which is preliminary data.</text>
</comment>
<keyword evidence="3" id="KW-1185">Reference proteome</keyword>
<evidence type="ECO:0000259" key="1">
    <source>
        <dbReference type="Pfam" id="PF18493"/>
    </source>
</evidence>
<sequence>MPDLKQKLRGIIDSQNSERLKKFLQKHRDFDVNSITANNLSALQWALFPVNNQPISTDIIQCLITDGRVDPISAYNDNRMRLIHLLPQTARQIKSLIEKYEGQYHRQVPANAELGAPHLAQIAADGQNTHDSRIVAAVDKSIAKLFKRYCAAPAVQPTLQEWLETLNKDELDANDLETANTAIKRIAGDLTNRTYLLDNNEKVTLTNMQVLDLLWHAVNDTEPLHFVIGVEMTAEEIENRKKRLITHLITSQKEYGPNNPACWMGTRNQIVSSMDATHIDVEISQKVPLDAQNIGHQYRAFCRERLEVLEKNDPALFWKYVEFFTLKNDLGVNFDEVSIPEALKQWRIDIHTCFVKLITEQNAELAVSLQMPAEKLDNLLLVFKNDSDPKIDYIALEHNLHEPLRSLGNISQILSLPSAQNLFQAGGLLINLINQIIAAGVKSQLTCEQILTQITACLMQQLKSAQELKELLIGHAHTGNAWQSNFASWSEDQKERWLTRNRQIFVDYLKQGMHFSNNPERFYELLAEELAEAHPKHKDWLGSLPPALRQKFLTEVLADYPFKKSADEQITNLAFAFGLAHGHLKHLAANQKVVIKKRDLRGIDLSTIDLSKVMFEDCDLRLTDILANETVTSEHLTTSQVDVNARHLWKALDSGKASYVKTVLACKAWKGMANPLLSPRRMYRNELSHAIRTSAPEVAKEIIASQWCTGEVLRLNDTLSTALINNDSVACAILDHPSFKGYQIGYSHWSIAMLSDICPNARLKMLAIADSKAFNISTSIKWTFSSQGLLHSHAVFHKSLLSVQTGSLLHNEVFITRYWLQQIIQQSTSSQNLQAGLAVIASPYCSNEHLGKIKAVIRGNNISSCWKNAIDQAIASTEKRNRTPNSYRKIYNNPAYTTSMDKAVALLKDYIKEANYIPAGVNRFFHLHWNRHHTDEIWLIISQVKKGEYKSIEELMVRLHQVYNQPIGGKFNPTGSLARRISFIMQQYTEERMQLKAEQRVEQPTMM</sequence>
<dbReference type="InterPro" id="IPR041234">
    <property type="entry name" value="RavJ-like_C"/>
</dbReference>
<accession>A0ABV8CFT3</accession>
<organism evidence="2 3">
    <name type="scientific">Legionella dresdenensis</name>
    <dbReference type="NCBI Taxonomy" id="450200"/>
    <lineage>
        <taxon>Bacteria</taxon>
        <taxon>Pseudomonadati</taxon>
        <taxon>Pseudomonadota</taxon>
        <taxon>Gammaproteobacteria</taxon>
        <taxon>Legionellales</taxon>
        <taxon>Legionellaceae</taxon>
        <taxon>Legionella</taxon>
    </lineage>
</organism>
<protein>
    <submittedName>
        <fullName evidence="2">DUF5617 domain-containing protein</fullName>
    </submittedName>
</protein>
<gene>
    <name evidence="2" type="ORF">ACFORL_08960</name>
</gene>
<dbReference type="RefSeq" id="WP_382343190.1">
    <property type="nucleotide sequence ID" value="NZ_JBHSAB010000021.1"/>
</dbReference>
<dbReference type="Pfam" id="PF18493">
    <property type="entry name" value="DUF5617"/>
    <property type="match status" value="1"/>
</dbReference>
<feature type="domain" description="RavJ-like C-terminal" evidence="1">
    <location>
        <begin position="884"/>
        <end position="984"/>
    </location>
</feature>
<reference evidence="3" key="1">
    <citation type="journal article" date="2019" name="Int. J. Syst. Evol. Microbiol.">
        <title>The Global Catalogue of Microorganisms (GCM) 10K type strain sequencing project: providing services to taxonomists for standard genome sequencing and annotation.</title>
        <authorList>
            <consortium name="The Broad Institute Genomics Platform"/>
            <consortium name="The Broad Institute Genome Sequencing Center for Infectious Disease"/>
            <person name="Wu L."/>
            <person name="Ma J."/>
        </authorList>
    </citation>
    <scope>NUCLEOTIDE SEQUENCE [LARGE SCALE GENOMIC DNA]</scope>
    <source>
        <strain evidence="3">CCUG 59858</strain>
    </source>
</reference>
<dbReference type="EMBL" id="JBHSAB010000021">
    <property type="protein sequence ID" value="MFC3909199.1"/>
    <property type="molecule type" value="Genomic_DNA"/>
</dbReference>